<evidence type="ECO:0000313" key="21">
    <source>
        <dbReference type="Proteomes" id="UP000603912"/>
    </source>
</evidence>
<keyword evidence="7" id="KW-0808">Transferase</keyword>
<dbReference type="EC" id="2.7.10.2" evidence="4"/>
<name>A0A917I6Q5_9HYPH</name>
<dbReference type="InterPro" id="IPR005702">
    <property type="entry name" value="Wzc-like_C"/>
</dbReference>
<keyword evidence="9" id="KW-0547">Nucleotide-binding</keyword>
<dbReference type="EMBL" id="BMES01000001">
    <property type="protein sequence ID" value="GGH17278.1"/>
    <property type="molecule type" value="Genomic_DNA"/>
</dbReference>
<evidence type="ECO:0000256" key="6">
    <source>
        <dbReference type="ARBA" id="ARBA00022519"/>
    </source>
</evidence>
<evidence type="ECO:0000256" key="1">
    <source>
        <dbReference type="ARBA" id="ARBA00004429"/>
    </source>
</evidence>
<organism evidence="20 21">
    <name type="scientific">Alsobacter metallidurans</name>
    <dbReference type="NCBI Taxonomy" id="340221"/>
    <lineage>
        <taxon>Bacteria</taxon>
        <taxon>Pseudomonadati</taxon>
        <taxon>Pseudomonadota</taxon>
        <taxon>Alphaproteobacteria</taxon>
        <taxon>Hyphomicrobiales</taxon>
        <taxon>Alsobacteraceae</taxon>
        <taxon>Alsobacter</taxon>
    </lineage>
</organism>
<feature type="coiled-coil region" evidence="16">
    <location>
        <begin position="329"/>
        <end position="378"/>
    </location>
</feature>
<dbReference type="CDD" id="cd05387">
    <property type="entry name" value="BY-kinase"/>
    <property type="match status" value="1"/>
</dbReference>
<dbReference type="GO" id="GO:0004713">
    <property type="term" value="F:protein tyrosine kinase activity"/>
    <property type="evidence" value="ECO:0007669"/>
    <property type="project" value="TreeGrafter"/>
</dbReference>
<evidence type="ECO:0000256" key="12">
    <source>
        <dbReference type="ARBA" id="ARBA00022989"/>
    </source>
</evidence>
<dbReference type="GO" id="GO:0005886">
    <property type="term" value="C:plasma membrane"/>
    <property type="evidence" value="ECO:0007669"/>
    <property type="project" value="UniProtKB-SubCell"/>
</dbReference>
<keyword evidence="10" id="KW-0418">Kinase</keyword>
<evidence type="ECO:0000256" key="14">
    <source>
        <dbReference type="ARBA" id="ARBA00023137"/>
    </source>
</evidence>
<comment type="caution">
    <text evidence="20">The sequence shown here is derived from an EMBL/GenBank/DDBJ whole genome shotgun (WGS) entry which is preliminary data.</text>
</comment>
<comment type="catalytic activity">
    <reaction evidence="15">
        <text>L-tyrosyl-[protein] + ATP = O-phospho-L-tyrosyl-[protein] + ADP + H(+)</text>
        <dbReference type="Rhea" id="RHEA:10596"/>
        <dbReference type="Rhea" id="RHEA-COMP:10136"/>
        <dbReference type="Rhea" id="RHEA-COMP:20101"/>
        <dbReference type="ChEBI" id="CHEBI:15378"/>
        <dbReference type="ChEBI" id="CHEBI:30616"/>
        <dbReference type="ChEBI" id="CHEBI:46858"/>
        <dbReference type="ChEBI" id="CHEBI:61978"/>
        <dbReference type="ChEBI" id="CHEBI:456216"/>
        <dbReference type="EC" id="2.7.10.2"/>
    </reaction>
</comment>
<comment type="similarity">
    <text evidence="2">Belongs to the CpsD/CapB family.</text>
</comment>
<keyword evidence="5" id="KW-1003">Cell membrane</keyword>
<evidence type="ECO:0000256" key="5">
    <source>
        <dbReference type="ARBA" id="ARBA00022475"/>
    </source>
</evidence>
<reference evidence="20" key="2">
    <citation type="submission" date="2020-09" db="EMBL/GenBank/DDBJ databases">
        <authorList>
            <person name="Sun Q."/>
            <person name="Zhou Y."/>
        </authorList>
    </citation>
    <scope>NUCLEOTIDE SEQUENCE</scope>
    <source>
        <strain evidence="20">CGMCC 1.12214</strain>
    </source>
</reference>
<evidence type="ECO:0000313" key="20">
    <source>
        <dbReference type="EMBL" id="GGH17278.1"/>
    </source>
</evidence>
<keyword evidence="21" id="KW-1185">Reference proteome</keyword>
<comment type="similarity">
    <text evidence="3">Belongs to the etk/wzc family.</text>
</comment>
<keyword evidence="8 17" id="KW-0812">Transmembrane</keyword>
<evidence type="ECO:0000256" key="11">
    <source>
        <dbReference type="ARBA" id="ARBA00022840"/>
    </source>
</evidence>
<keyword evidence="14" id="KW-0829">Tyrosine-protein kinase</keyword>
<comment type="subcellular location">
    <subcellularLocation>
        <location evidence="1">Cell inner membrane</location>
        <topology evidence="1">Multi-pass membrane protein</topology>
    </subcellularLocation>
</comment>
<keyword evidence="11" id="KW-0067">ATP-binding</keyword>
<dbReference type="InterPro" id="IPR025669">
    <property type="entry name" value="AAA_dom"/>
</dbReference>
<dbReference type="Gene3D" id="3.40.50.300">
    <property type="entry name" value="P-loop containing nucleotide triphosphate hydrolases"/>
    <property type="match status" value="1"/>
</dbReference>
<proteinExistence type="inferred from homology"/>
<evidence type="ECO:0000259" key="18">
    <source>
        <dbReference type="Pfam" id="PF02706"/>
    </source>
</evidence>
<dbReference type="InterPro" id="IPR003856">
    <property type="entry name" value="LPS_length_determ_N"/>
</dbReference>
<evidence type="ECO:0000256" key="10">
    <source>
        <dbReference type="ARBA" id="ARBA00022777"/>
    </source>
</evidence>
<dbReference type="Proteomes" id="UP000603912">
    <property type="component" value="Unassembled WGS sequence"/>
</dbReference>
<dbReference type="AlphaFoldDB" id="A0A917I6Q5"/>
<dbReference type="Pfam" id="PF13614">
    <property type="entry name" value="AAA_31"/>
    <property type="match status" value="1"/>
</dbReference>
<keyword evidence="12 17" id="KW-1133">Transmembrane helix</keyword>
<evidence type="ECO:0000256" key="16">
    <source>
        <dbReference type="SAM" id="Coils"/>
    </source>
</evidence>
<keyword evidence="16" id="KW-0175">Coiled coil</keyword>
<feature type="transmembrane region" description="Helical" evidence="17">
    <location>
        <begin position="39"/>
        <end position="58"/>
    </location>
</feature>
<feature type="domain" description="AAA" evidence="19">
    <location>
        <begin position="548"/>
        <end position="675"/>
    </location>
</feature>
<gene>
    <name evidence="20" type="ORF">GCM10007036_18580</name>
</gene>
<keyword evidence="6" id="KW-0997">Cell inner membrane</keyword>
<sequence>MLDSTQRGTFRRISAVDLGRSEAGDISFFVGVARRRKRLIWAVVAVAVAIGFLLLVLVPPTFKARAVVLIDFKRLAALEEDFSTSSGRIDSSAVLSQIEILKSESVIDRTVVAEKLDEDPEFIGKPSLLTKILSWIGAATNPTDLPPDERRRRASEAVVKALAVDRIDLSYTISIDFVARSAEKAARLANAIAAMYIQDQLQAKREASEKASTWFSERIAELQADVNTADRKAVEYRLRNNIMSSDGKFIDEQQLSDLSQKLVQARLMRVTAEAKVEQIRQILANGATQGTLVDEFSNEVIVPLRNAYLEAKRTAAEFSLRYGANHDSVAKVKSKMNELENAIADEFKRIQQGAKSDMEIARSREQTLQSELSELARASADAQGARVELHQLESGASAVKSIRDTFMSRYVEGIQKQGFPITEARVITKALAPQSPSFPTPAKCLGGGALLGLGFGFFLAISLEAFSSVIRTKRQAEDAAMAPCIGYLPLIPPQVGLKPPPEQEGEGQRARRSPRLSFVARAPFSLYAETLRSLKVSVDLNASAKCSIVAFTSCAGDDGKTTVAANFAEICGLDGERALLIDLNLRRPAMSNMLAPHAQAGIHEVLTGAARFSDAIFSTDRPSLSFMPALAHGQSAADMGASLDVNALRKLLEAARLHFRYVILDLPPAGVVAEPRLISSLIDGFVLVLKWDKTKASTVRDCLRANIEIAQKLIGTVLNQVNTEGLLLSQDAHAQESSYLTYHS</sequence>
<dbReference type="InterPro" id="IPR027417">
    <property type="entry name" value="P-loop_NTPase"/>
</dbReference>
<dbReference type="SUPFAM" id="SSF52540">
    <property type="entry name" value="P-loop containing nucleoside triphosphate hydrolases"/>
    <property type="match status" value="1"/>
</dbReference>
<reference evidence="20" key="1">
    <citation type="journal article" date="2014" name="Int. J. Syst. Evol. Microbiol.">
        <title>Complete genome sequence of Corynebacterium casei LMG S-19264T (=DSM 44701T), isolated from a smear-ripened cheese.</title>
        <authorList>
            <consortium name="US DOE Joint Genome Institute (JGI-PGF)"/>
            <person name="Walter F."/>
            <person name="Albersmeier A."/>
            <person name="Kalinowski J."/>
            <person name="Ruckert C."/>
        </authorList>
    </citation>
    <scope>NUCLEOTIDE SEQUENCE</scope>
    <source>
        <strain evidence="20">CGMCC 1.12214</strain>
    </source>
</reference>
<dbReference type="Pfam" id="PF02706">
    <property type="entry name" value="Wzz"/>
    <property type="match status" value="1"/>
</dbReference>
<keyword evidence="13 17" id="KW-0472">Membrane</keyword>
<dbReference type="InterPro" id="IPR050445">
    <property type="entry name" value="Bact_polysacc_biosynth/exp"/>
</dbReference>
<evidence type="ECO:0000256" key="7">
    <source>
        <dbReference type="ARBA" id="ARBA00022679"/>
    </source>
</evidence>
<evidence type="ECO:0000256" key="3">
    <source>
        <dbReference type="ARBA" id="ARBA00008883"/>
    </source>
</evidence>
<protein>
    <recommendedName>
        <fullName evidence="4">non-specific protein-tyrosine kinase</fullName>
        <ecNumber evidence="4">2.7.10.2</ecNumber>
    </recommendedName>
</protein>
<dbReference type="PANTHER" id="PTHR32309:SF13">
    <property type="entry name" value="FERRIC ENTEROBACTIN TRANSPORT PROTEIN FEPE"/>
    <property type="match status" value="1"/>
</dbReference>
<evidence type="ECO:0000256" key="9">
    <source>
        <dbReference type="ARBA" id="ARBA00022741"/>
    </source>
</evidence>
<evidence type="ECO:0000256" key="13">
    <source>
        <dbReference type="ARBA" id="ARBA00023136"/>
    </source>
</evidence>
<evidence type="ECO:0000256" key="17">
    <source>
        <dbReference type="SAM" id="Phobius"/>
    </source>
</evidence>
<evidence type="ECO:0000256" key="4">
    <source>
        <dbReference type="ARBA" id="ARBA00011903"/>
    </source>
</evidence>
<dbReference type="PANTHER" id="PTHR32309">
    <property type="entry name" value="TYROSINE-PROTEIN KINASE"/>
    <property type="match status" value="1"/>
</dbReference>
<evidence type="ECO:0000256" key="2">
    <source>
        <dbReference type="ARBA" id="ARBA00007316"/>
    </source>
</evidence>
<evidence type="ECO:0000259" key="19">
    <source>
        <dbReference type="Pfam" id="PF13614"/>
    </source>
</evidence>
<accession>A0A917I6Q5</accession>
<feature type="domain" description="Polysaccharide chain length determinant N-terminal" evidence="18">
    <location>
        <begin position="28"/>
        <end position="111"/>
    </location>
</feature>
<evidence type="ECO:0000256" key="8">
    <source>
        <dbReference type="ARBA" id="ARBA00022692"/>
    </source>
</evidence>
<evidence type="ECO:0000256" key="15">
    <source>
        <dbReference type="ARBA" id="ARBA00051245"/>
    </source>
</evidence>
<dbReference type="RefSeq" id="WP_188517342.1">
    <property type="nucleotide sequence ID" value="NZ_BMES01000001.1"/>
</dbReference>